<dbReference type="InterPro" id="IPR009937">
    <property type="entry name" value="Phage_holin_3_6"/>
</dbReference>
<accession>A0ABU4RQ73</accession>
<feature type="transmembrane region" description="Helical" evidence="1">
    <location>
        <begin position="42"/>
        <end position="66"/>
    </location>
</feature>
<keyword evidence="1" id="KW-0472">Membrane</keyword>
<protein>
    <submittedName>
        <fullName evidence="2">Phage holin family protein</fullName>
    </submittedName>
</protein>
<feature type="transmembrane region" description="Helical" evidence="1">
    <location>
        <begin position="78"/>
        <end position="97"/>
    </location>
</feature>
<dbReference type="RefSeq" id="WP_319845108.1">
    <property type="nucleotide sequence ID" value="NZ_JAXAFJ010000008.1"/>
</dbReference>
<sequence length="130" mass="13705">MESDRTRSLPGLVADLFAQSSTLFRKEIQLAKAEMAEKVTEGFIGLGMMIGAAVLFISALNVLLAAAVTGLTEAGVPAWLSSIIVGVIVAIIGYVMLNRGMAALKTDNLMPKKTADQLAQDAALLKEQAQ</sequence>
<comment type="caution">
    <text evidence="2">The sequence shown here is derived from an EMBL/GenBank/DDBJ whole genome shotgun (WGS) entry which is preliminary data.</text>
</comment>
<keyword evidence="1" id="KW-1133">Transmembrane helix</keyword>
<keyword evidence="1" id="KW-0812">Transmembrane</keyword>
<reference evidence="2 3" key="1">
    <citation type="submission" date="2023-11" db="EMBL/GenBank/DDBJ databases">
        <authorList>
            <person name="Bao R."/>
        </authorList>
    </citation>
    <scope>NUCLEOTIDE SEQUENCE [LARGE SCALE GENOMIC DNA]</scope>
    <source>
        <strain evidence="2 3">PJ23</strain>
    </source>
</reference>
<organism evidence="2 3">
    <name type="scientific">Terrihabitans rhizophilus</name>
    <dbReference type="NCBI Taxonomy" id="3092662"/>
    <lineage>
        <taxon>Bacteria</taxon>
        <taxon>Pseudomonadati</taxon>
        <taxon>Pseudomonadota</taxon>
        <taxon>Alphaproteobacteria</taxon>
        <taxon>Hyphomicrobiales</taxon>
        <taxon>Terrihabitans</taxon>
    </lineage>
</organism>
<evidence type="ECO:0000313" key="2">
    <source>
        <dbReference type="EMBL" id="MDX6806984.1"/>
    </source>
</evidence>
<dbReference type="Proteomes" id="UP001274321">
    <property type="component" value="Unassembled WGS sequence"/>
</dbReference>
<dbReference type="Pfam" id="PF07332">
    <property type="entry name" value="Phage_holin_3_6"/>
    <property type="match status" value="1"/>
</dbReference>
<name>A0ABU4RQ73_9HYPH</name>
<evidence type="ECO:0000313" key="3">
    <source>
        <dbReference type="Proteomes" id="UP001274321"/>
    </source>
</evidence>
<evidence type="ECO:0000256" key="1">
    <source>
        <dbReference type="SAM" id="Phobius"/>
    </source>
</evidence>
<keyword evidence="3" id="KW-1185">Reference proteome</keyword>
<dbReference type="EMBL" id="JAXAFJ010000008">
    <property type="protein sequence ID" value="MDX6806984.1"/>
    <property type="molecule type" value="Genomic_DNA"/>
</dbReference>
<proteinExistence type="predicted"/>
<gene>
    <name evidence="2" type="ORF">SCD90_13000</name>
</gene>